<protein>
    <recommendedName>
        <fullName evidence="3">Helix-turn-helix domain-containing protein</fullName>
    </recommendedName>
</protein>
<dbReference type="Proteomes" id="UP001482231">
    <property type="component" value="Unassembled WGS sequence"/>
</dbReference>
<gene>
    <name evidence="1" type="ORF">V6E02_06050</name>
</gene>
<sequence>MRAARLDNSPRLQRVAELLSDGRWYSTLDIIVGAGVCAVNSCVAELRANGIPVECRRVGKDRFEYRRTDLAADAQEVAHGAG</sequence>
<dbReference type="RefSeq" id="WP_347307879.1">
    <property type="nucleotide sequence ID" value="NZ_JBAJEX010000003.1"/>
</dbReference>
<dbReference type="EMBL" id="JBAJEX010000003">
    <property type="protein sequence ID" value="MEO1766772.1"/>
    <property type="molecule type" value="Genomic_DNA"/>
</dbReference>
<name>A0ABV0EDN1_9BURK</name>
<reference evidence="1 2" key="1">
    <citation type="submission" date="2024-02" db="EMBL/GenBank/DDBJ databases">
        <title>New thermophilic sulfur-oxidizing bacteria from a hot springs of the Uzon caldera (Kamchatka, Russia).</title>
        <authorList>
            <person name="Dukat A.M."/>
            <person name="Elcheninov A.G."/>
            <person name="Frolov E.N."/>
        </authorList>
    </citation>
    <scope>NUCLEOTIDE SEQUENCE [LARGE SCALE GENOMIC DNA]</scope>
    <source>
        <strain evidence="1 2">AK1</strain>
    </source>
</reference>
<evidence type="ECO:0008006" key="3">
    <source>
        <dbReference type="Google" id="ProtNLM"/>
    </source>
</evidence>
<keyword evidence="2" id="KW-1185">Reference proteome</keyword>
<evidence type="ECO:0000313" key="1">
    <source>
        <dbReference type="EMBL" id="MEO1766772.1"/>
    </source>
</evidence>
<evidence type="ECO:0000313" key="2">
    <source>
        <dbReference type="Proteomes" id="UP001482231"/>
    </source>
</evidence>
<accession>A0ABV0EDN1</accession>
<organism evidence="1 2">
    <name type="scientific">Thiobacter aerophilum</name>
    <dbReference type="NCBI Taxonomy" id="3121275"/>
    <lineage>
        <taxon>Bacteria</taxon>
        <taxon>Pseudomonadati</taxon>
        <taxon>Pseudomonadota</taxon>
        <taxon>Betaproteobacteria</taxon>
        <taxon>Burkholderiales</taxon>
        <taxon>Thiobacteraceae</taxon>
        <taxon>Thiobacter</taxon>
    </lineage>
</organism>
<comment type="caution">
    <text evidence="1">The sequence shown here is derived from an EMBL/GenBank/DDBJ whole genome shotgun (WGS) entry which is preliminary data.</text>
</comment>
<proteinExistence type="predicted"/>